<gene>
    <name evidence="1" type="ordered locus">IALB_0546</name>
</gene>
<dbReference type="Proteomes" id="UP000007394">
    <property type="component" value="Chromosome"/>
</dbReference>
<keyword evidence="2" id="KW-1185">Reference proteome</keyword>
<dbReference type="AlphaFoldDB" id="I0AH01"/>
<dbReference type="EMBL" id="CP003418">
    <property type="protein sequence ID" value="AFH48258.1"/>
    <property type="molecule type" value="Genomic_DNA"/>
</dbReference>
<protein>
    <submittedName>
        <fullName evidence="1">Uncharacterized protein</fullName>
    </submittedName>
</protein>
<evidence type="ECO:0000313" key="1">
    <source>
        <dbReference type="EMBL" id="AFH48258.1"/>
    </source>
</evidence>
<proteinExistence type="predicted"/>
<evidence type="ECO:0000313" key="2">
    <source>
        <dbReference type="Proteomes" id="UP000007394"/>
    </source>
</evidence>
<dbReference type="HOGENOM" id="CLU_2523085_0_0_10"/>
<dbReference type="STRING" id="945713.IALB_0546"/>
<organism evidence="1 2">
    <name type="scientific">Ignavibacterium album (strain DSM 19864 / JCM 16511 / NBRC 101810 / Mat9-16)</name>
    <dbReference type="NCBI Taxonomy" id="945713"/>
    <lineage>
        <taxon>Bacteria</taxon>
        <taxon>Pseudomonadati</taxon>
        <taxon>Ignavibacteriota</taxon>
        <taxon>Ignavibacteria</taxon>
        <taxon>Ignavibacteriales</taxon>
        <taxon>Ignavibacteriaceae</taxon>
        <taxon>Ignavibacterium</taxon>
    </lineage>
</organism>
<accession>I0AH01</accession>
<sequence length="84" mass="9373">MNNATKNPISEKVASALLNFFFAFICTNKAAIAAREAKMNSIFFPLKKIILLVKYTFEAAYNKGSHKSQYQCVIILTCGSEKCD</sequence>
<name>I0AH01_IGNAJ</name>
<dbReference type="KEGG" id="ial:IALB_0546"/>
<reference evidence="1 2" key="1">
    <citation type="journal article" date="2012" name="Front. Microbiol.">
        <title>Complete genome of Ignavibacterium album, a metabolically versatile, flagellated, facultative anaerobe from the phylum Chlorobi.</title>
        <authorList>
            <person name="Liu Z."/>
            <person name="Frigaard N.-U."/>
            <person name="Vogl K."/>
            <person name="Iino T."/>
            <person name="Ohkuma M."/>
            <person name="Overmann J."/>
            <person name="Bryant D.A."/>
        </authorList>
    </citation>
    <scope>NUCLEOTIDE SEQUENCE [LARGE SCALE GENOMIC DNA]</scope>
    <source>
        <strain evidence="2">DSM 19864 / JCM 16511 / NBRC 101810 / Mat9-16</strain>
    </source>
</reference>